<proteinExistence type="predicted"/>
<protein>
    <recommendedName>
        <fullName evidence="3">AB hydrolase-1 domain-containing protein</fullName>
    </recommendedName>
</protein>
<dbReference type="Proteomes" id="UP000317617">
    <property type="component" value="Unassembled WGS sequence"/>
</dbReference>
<sequence>MIVDSLPFFGAIFGASDVEAIRSRATGMREAMVKESQAVYAAGAVRMTPMMVRTAGAPAAVVTRASAASDHRVVAQAMYDDMTTDLRQTIAKIKLPVTLLYPWDSVSGMTAASTDSFYHAQYAALQGMTFQRIDASRHFIMIDQFDVFAAAVDKFLAP</sequence>
<dbReference type="EMBL" id="BJMU01000007">
    <property type="protein sequence ID" value="GEB83084.1"/>
    <property type="molecule type" value="Genomic_DNA"/>
</dbReference>
<accession>A0A4Y3TMS3</accession>
<dbReference type="Gene3D" id="3.40.50.1820">
    <property type="entry name" value="alpha/beta hydrolase"/>
    <property type="match status" value="1"/>
</dbReference>
<keyword evidence="2" id="KW-1185">Reference proteome</keyword>
<comment type="caution">
    <text evidence="1">The sequence shown here is derived from an EMBL/GenBank/DDBJ whole genome shotgun (WGS) entry which is preliminary data.</text>
</comment>
<gene>
    <name evidence="1" type="ORF">AOR01nite_15610</name>
</gene>
<evidence type="ECO:0000313" key="1">
    <source>
        <dbReference type="EMBL" id="GEB83084.1"/>
    </source>
</evidence>
<dbReference type="InterPro" id="IPR029058">
    <property type="entry name" value="AB_hydrolase_fold"/>
</dbReference>
<evidence type="ECO:0000313" key="2">
    <source>
        <dbReference type="Proteomes" id="UP000317617"/>
    </source>
</evidence>
<reference evidence="1 2" key="1">
    <citation type="submission" date="2019-06" db="EMBL/GenBank/DDBJ databases">
        <title>Whole genome shotgun sequence of Acetobacter orleanensis NBRC 13752.</title>
        <authorList>
            <person name="Hosoyama A."/>
            <person name="Uohara A."/>
            <person name="Ohji S."/>
            <person name="Ichikawa N."/>
        </authorList>
    </citation>
    <scope>NUCLEOTIDE SEQUENCE [LARGE SCALE GENOMIC DNA]</scope>
    <source>
        <strain evidence="1 2">NBRC 13752</strain>
    </source>
</reference>
<evidence type="ECO:0008006" key="3">
    <source>
        <dbReference type="Google" id="ProtNLM"/>
    </source>
</evidence>
<dbReference type="SUPFAM" id="SSF53474">
    <property type="entry name" value="alpha/beta-Hydrolases"/>
    <property type="match status" value="1"/>
</dbReference>
<name>A0A4Y3TMS3_9PROT</name>
<dbReference type="AlphaFoldDB" id="A0A4Y3TMS3"/>
<organism evidence="1 2">
    <name type="scientific">Acetobacter orleanensis</name>
    <dbReference type="NCBI Taxonomy" id="104099"/>
    <lineage>
        <taxon>Bacteria</taxon>
        <taxon>Pseudomonadati</taxon>
        <taxon>Pseudomonadota</taxon>
        <taxon>Alphaproteobacteria</taxon>
        <taxon>Acetobacterales</taxon>
        <taxon>Acetobacteraceae</taxon>
        <taxon>Acetobacter</taxon>
    </lineage>
</organism>